<dbReference type="AlphaFoldDB" id="A0A914N8D8"/>
<dbReference type="GO" id="GO:0030688">
    <property type="term" value="C:preribosome, small subunit precursor"/>
    <property type="evidence" value="ECO:0007669"/>
    <property type="project" value="InterPro"/>
</dbReference>
<dbReference type="Pfam" id="PF05997">
    <property type="entry name" value="Nop52"/>
    <property type="match status" value="1"/>
</dbReference>
<evidence type="ECO:0000313" key="5">
    <source>
        <dbReference type="Proteomes" id="UP000887563"/>
    </source>
</evidence>
<dbReference type="SUPFAM" id="SSF48371">
    <property type="entry name" value="ARM repeat"/>
    <property type="match status" value="1"/>
</dbReference>
<keyword evidence="5" id="KW-1185">Reference proteome</keyword>
<reference evidence="6" key="1">
    <citation type="submission" date="2022-11" db="UniProtKB">
        <authorList>
            <consortium name="WormBaseParasite"/>
        </authorList>
    </citation>
    <scope>IDENTIFICATION</scope>
</reference>
<name>A0A914N8D8_MELIC</name>
<dbReference type="WBParaSite" id="Minc3s03745g34669">
    <property type="protein sequence ID" value="Minc3s03745g34669"/>
    <property type="gene ID" value="Minc3s03745g34669"/>
</dbReference>
<comment type="subcellular location">
    <subcellularLocation>
        <location evidence="1">Nucleus</location>
    </subcellularLocation>
</comment>
<dbReference type="PANTHER" id="PTHR13026">
    <property type="entry name" value="NNP-1 PROTEIN NOVEL NUCLEAR PROTEIN 1 NOP52"/>
    <property type="match status" value="1"/>
</dbReference>
<dbReference type="GO" id="GO:0006364">
    <property type="term" value="P:rRNA processing"/>
    <property type="evidence" value="ECO:0007669"/>
    <property type="project" value="UniProtKB-KW"/>
</dbReference>
<dbReference type="InterPro" id="IPR010301">
    <property type="entry name" value="RRP1"/>
</dbReference>
<dbReference type="InterPro" id="IPR016024">
    <property type="entry name" value="ARM-type_fold"/>
</dbReference>
<keyword evidence="4" id="KW-0539">Nucleus</keyword>
<protein>
    <submittedName>
        <fullName evidence="6">Uncharacterized protein</fullName>
    </submittedName>
</protein>
<evidence type="ECO:0000256" key="2">
    <source>
        <dbReference type="ARBA" id="ARBA00006374"/>
    </source>
</evidence>
<keyword evidence="3" id="KW-0698">rRNA processing</keyword>
<organism evidence="5 6">
    <name type="scientific">Meloidogyne incognita</name>
    <name type="common">Southern root-knot nematode worm</name>
    <name type="synonym">Oxyuris incognita</name>
    <dbReference type="NCBI Taxonomy" id="6306"/>
    <lineage>
        <taxon>Eukaryota</taxon>
        <taxon>Metazoa</taxon>
        <taxon>Ecdysozoa</taxon>
        <taxon>Nematoda</taxon>
        <taxon>Chromadorea</taxon>
        <taxon>Rhabditida</taxon>
        <taxon>Tylenchina</taxon>
        <taxon>Tylenchomorpha</taxon>
        <taxon>Tylenchoidea</taxon>
        <taxon>Meloidogynidae</taxon>
        <taxon>Meloidogyninae</taxon>
        <taxon>Meloidogyne</taxon>
        <taxon>Meloidogyne incognita group</taxon>
    </lineage>
</organism>
<evidence type="ECO:0000256" key="4">
    <source>
        <dbReference type="ARBA" id="ARBA00023242"/>
    </source>
</evidence>
<evidence type="ECO:0000313" key="6">
    <source>
        <dbReference type="WBParaSite" id="Minc3s03745g34669"/>
    </source>
</evidence>
<evidence type="ECO:0000256" key="1">
    <source>
        <dbReference type="ARBA" id="ARBA00004123"/>
    </source>
</evidence>
<evidence type="ECO:0000256" key="3">
    <source>
        <dbReference type="ARBA" id="ARBA00022552"/>
    </source>
</evidence>
<proteinExistence type="inferred from homology"/>
<dbReference type="Proteomes" id="UP000887563">
    <property type="component" value="Unplaced"/>
</dbReference>
<sequence length="315" mass="37166">MDVDMKEVEIEFAQRLASGEPTIRKRALKLLREHVMEESKNGFTTDSLDRLCKGLHYALWMQDKMLLQEELADNILQLLGLLKDQNQIFEFVKALLFTLSKEWPKIDRWRMDKFLMFLRKIIRVLFFQIKEQKFNSQTTQNYLTFFSQTLISEKSKIFESLKYHCVSVWLDELDNASGEGLDSLEFIKPFTLLMKENISDVFFESICTDIFDTILHDFSESLAHCQKKAENANSDLNMEEKESTPCLTFDYEKIAQLLFDSGKNPKIKSKRRKRIYSLCKQFDDAKNGIDPFPDLFDEEISKNEIKRRKKLLTKI</sequence>
<dbReference type="PANTHER" id="PTHR13026:SF0">
    <property type="entry name" value="RIBOSOMAL RNA PROCESSING 1B"/>
    <property type="match status" value="1"/>
</dbReference>
<dbReference type="GO" id="GO:0005634">
    <property type="term" value="C:nucleus"/>
    <property type="evidence" value="ECO:0007669"/>
    <property type="project" value="UniProtKB-SubCell"/>
</dbReference>
<accession>A0A914N8D8</accession>
<comment type="similarity">
    <text evidence="2">Belongs to the RRP1 family.</text>
</comment>